<dbReference type="EMBL" id="CAJJDP010000090">
    <property type="protein sequence ID" value="CAD8187962.1"/>
    <property type="molecule type" value="Genomic_DNA"/>
</dbReference>
<gene>
    <name evidence="2" type="ORF">POCTA_138.1.T0910156</name>
</gene>
<feature type="signal peptide" evidence="1">
    <location>
        <begin position="1"/>
        <end position="15"/>
    </location>
</feature>
<proteinExistence type="predicted"/>
<reference evidence="2" key="1">
    <citation type="submission" date="2021-01" db="EMBL/GenBank/DDBJ databases">
        <authorList>
            <consortium name="Genoscope - CEA"/>
            <person name="William W."/>
        </authorList>
    </citation>
    <scope>NUCLEOTIDE SEQUENCE</scope>
</reference>
<keyword evidence="1" id="KW-0732">Signal</keyword>
<keyword evidence="3" id="KW-1185">Reference proteome</keyword>
<dbReference type="AlphaFoldDB" id="A0A8S1WGU5"/>
<name>A0A8S1WGU5_PAROT</name>
<accession>A0A8S1WGU5</accession>
<organism evidence="2 3">
    <name type="scientific">Paramecium octaurelia</name>
    <dbReference type="NCBI Taxonomy" id="43137"/>
    <lineage>
        <taxon>Eukaryota</taxon>
        <taxon>Sar</taxon>
        <taxon>Alveolata</taxon>
        <taxon>Ciliophora</taxon>
        <taxon>Intramacronucleata</taxon>
        <taxon>Oligohymenophorea</taxon>
        <taxon>Peniculida</taxon>
        <taxon>Parameciidae</taxon>
        <taxon>Paramecium</taxon>
    </lineage>
</organism>
<sequence length="319" mass="38003">MFMLIFFSLVIDSNQTSLKSKDDMLSAIRGNYKNVLQKEEGAIISSKSQNGMKAGNNGSCLNDQMYDLEIYTWNSSGYSITFQLRQIYELNTLKIWFWDGNSRIYRFKMRNKRSWFMTAQEKVFLSQNFLINLFKDLEYIMWMGIQIIIKCISQGLKPSTIQKQIIIYEIVQYLLQVFTMITYYQQDFIQIQKKESVSFDYRREQIILQNETFKIMPLQDYQIMNVSVQFFNSITQLINDKITFYIKLQIKPNLLKNGSVILQSQFLQTILITEFILHKQYLIYVCVLVKCDFQLIFHYHPLFANNFSYIKNSLQQILN</sequence>
<protein>
    <recommendedName>
        <fullName evidence="4">Transmembrane protein</fullName>
    </recommendedName>
</protein>
<feature type="chain" id="PRO_5035898028" description="Transmembrane protein" evidence="1">
    <location>
        <begin position="16"/>
        <end position="319"/>
    </location>
</feature>
<evidence type="ECO:0008006" key="4">
    <source>
        <dbReference type="Google" id="ProtNLM"/>
    </source>
</evidence>
<evidence type="ECO:0000313" key="3">
    <source>
        <dbReference type="Proteomes" id="UP000683925"/>
    </source>
</evidence>
<dbReference type="Proteomes" id="UP000683925">
    <property type="component" value="Unassembled WGS sequence"/>
</dbReference>
<evidence type="ECO:0000313" key="2">
    <source>
        <dbReference type="EMBL" id="CAD8187962.1"/>
    </source>
</evidence>
<comment type="caution">
    <text evidence="2">The sequence shown here is derived from an EMBL/GenBank/DDBJ whole genome shotgun (WGS) entry which is preliminary data.</text>
</comment>
<evidence type="ECO:0000256" key="1">
    <source>
        <dbReference type="SAM" id="SignalP"/>
    </source>
</evidence>